<evidence type="ECO:0008006" key="8">
    <source>
        <dbReference type="Google" id="ProtNLM"/>
    </source>
</evidence>
<keyword evidence="7" id="KW-1185">Reference proteome</keyword>
<proteinExistence type="inferred from homology"/>
<organism evidence="6 7">
    <name type="scientific">Blomia tropicalis</name>
    <name type="common">Mite</name>
    <dbReference type="NCBI Taxonomy" id="40697"/>
    <lineage>
        <taxon>Eukaryota</taxon>
        <taxon>Metazoa</taxon>
        <taxon>Ecdysozoa</taxon>
        <taxon>Arthropoda</taxon>
        <taxon>Chelicerata</taxon>
        <taxon>Arachnida</taxon>
        <taxon>Acari</taxon>
        <taxon>Acariformes</taxon>
        <taxon>Sarcoptiformes</taxon>
        <taxon>Astigmata</taxon>
        <taxon>Glycyphagoidea</taxon>
        <taxon>Echimyopodidae</taxon>
        <taxon>Blomia</taxon>
    </lineage>
</organism>
<dbReference type="InterPro" id="IPR004911">
    <property type="entry name" value="Interferon-induced_GILT"/>
</dbReference>
<evidence type="ECO:0000256" key="5">
    <source>
        <dbReference type="ARBA" id="ARBA00023180"/>
    </source>
</evidence>
<keyword evidence="3" id="KW-0964">Secreted</keyword>
<keyword evidence="5" id="KW-0325">Glycoprotein</keyword>
<accession>A0A9Q0RKE7</accession>
<comment type="caution">
    <text evidence="6">The sequence shown here is derived from an EMBL/GenBank/DDBJ whole genome shotgun (WGS) entry which is preliminary data.</text>
</comment>
<evidence type="ECO:0000256" key="1">
    <source>
        <dbReference type="ARBA" id="ARBA00004613"/>
    </source>
</evidence>
<comment type="similarity">
    <text evidence="2">Belongs to the GILT family.</text>
</comment>
<dbReference type="GO" id="GO:0005576">
    <property type="term" value="C:extracellular region"/>
    <property type="evidence" value="ECO:0007669"/>
    <property type="project" value="UniProtKB-SubCell"/>
</dbReference>
<dbReference type="EMBL" id="JAPWDV010000003">
    <property type="protein sequence ID" value="KAJ6216251.1"/>
    <property type="molecule type" value="Genomic_DNA"/>
</dbReference>
<dbReference type="Proteomes" id="UP001142055">
    <property type="component" value="Chromosome 3"/>
</dbReference>
<dbReference type="Pfam" id="PF03227">
    <property type="entry name" value="GILT"/>
    <property type="match status" value="1"/>
</dbReference>
<dbReference type="PANTHER" id="PTHR13234:SF8">
    <property type="entry name" value="GAMMA-INTERFERON-INDUCIBLE LYSOSOMAL THIOL REDUCTASE"/>
    <property type="match status" value="1"/>
</dbReference>
<dbReference type="AlphaFoldDB" id="A0A9Q0RKE7"/>
<dbReference type="PANTHER" id="PTHR13234">
    <property type="entry name" value="GAMMA-INTERFERON INDUCIBLE LYSOSOMAL THIOL REDUCTASE GILT"/>
    <property type="match status" value="1"/>
</dbReference>
<keyword evidence="4" id="KW-0732">Signal</keyword>
<evidence type="ECO:0000313" key="6">
    <source>
        <dbReference type="EMBL" id="KAJ6216251.1"/>
    </source>
</evidence>
<gene>
    <name evidence="6" type="ORF">RDWZM_007408</name>
</gene>
<evidence type="ECO:0000256" key="4">
    <source>
        <dbReference type="ARBA" id="ARBA00022729"/>
    </source>
</evidence>
<comment type="subcellular location">
    <subcellularLocation>
        <location evidence="1">Secreted</location>
    </subcellularLocation>
</comment>
<name>A0A9Q0RKE7_BLOTA</name>
<dbReference type="GO" id="GO:0016671">
    <property type="term" value="F:oxidoreductase activity, acting on a sulfur group of donors, disulfide as acceptor"/>
    <property type="evidence" value="ECO:0007669"/>
    <property type="project" value="InterPro"/>
</dbReference>
<sequence>MDVELVPFGNANVSYPRHDNKPVFNCQHGPAECYGNRVQACAIEMLKNTELAIKYVQCMFAHSDHPDTTITADKCANELELDWAKIKNCADGSEGERLLIANSLKTFNLNPEHSYIPWIVIDKNHTRELQSRAENQLLKYLCETYFSHEPQIPQCSEEAIRSESQHSAGNGIKIDHLMLFPLLTYIIWHLTW</sequence>
<protein>
    <recommendedName>
        <fullName evidence="8">Gamma-interferon-inducible lysosomal thiol reductase</fullName>
    </recommendedName>
</protein>
<evidence type="ECO:0000256" key="3">
    <source>
        <dbReference type="ARBA" id="ARBA00022525"/>
    </source>
</evidence>
<reference evidence="6" key="1">
    <citation type="submission" date="2022-12" db="EMBL/GenBank/DDBJ databases">
        <title>Genome assemblies of Blomia tropicalis.</title>
        <authorList>
            <person name="Cui Y."/>
        </authorList>
    </citation>
    <scope>NUCLEOTIDE SEQUENCE</scope>
    <source>
        <tissue evidence="6">Adult mites</tissue>
    </source>
</reference>
<evidence type="ECO:0000313" key="7">
    <source>
        <dbReference type="Proteomes" id="UP001142055"/>
    </source>
</evidence>
<evidence type="ECO:0000256" key="2">
    <source>
        <dbReference type="ARBA" id="ARBA00005679"/>
    </source>
</evidence>
<dbReference type="OMA" id="DKCANEL"/>